<dbReference type="Gene3D" id="3.40.190.290">
    <property type="match status" value="1"/>
</dbReference>
<dbReference type="CDD" id="cd05466">
    <property type="entry name" value="PBP2_LTTR_substrate"/>
    <property type="match status" value="1"/>
</dbReference>
<dbReference type="RefSeq" id="WP_028391147.1">
    <property type="nucleotide sequence ID" value="NZ_JACJHX010000021.1"/>
</dbReference>
<dbReference type="SUPFAM" id="SSF53850">
    <property type="entry name" value="Periplasmic binding protein-like II"/>
    <property type="match status" value="1"/>
</dbReference>
<dbReference type="PANTHER" id="PTHR30419:SF28">
    <property type="entry name" value="HTH-TYPE TRANSCRIPTIONAL REGULATOR BSDA"/>
    <property type="match status" value="1"/>
</dbReference>
<evidence type="ECO:0000313" key="7">
    <source>
        <dbReference type="Proteomes" id="UP000626697"/>
    </source>
</evidence>
<reference evidence="6 7" key="1">
    <citation type="submission" date="2020-08" db="EMBL/GenBank/DDBJ databases">
        <title>Genomic Encyclopedia of Type Strains, Phase IV (KMG-IV): sequencing the most valuable type-strain genomes for metagenomic binning, comparative biology and taxonomic classification.</title>
        <authorList>
            <person name="Goeker M."/>
        </authorList>
    </citation>
    <scope>NUCLEOTIDE SEQUENCE [LARGE SCALE GENOMIC DNA]</scope>
    <source>
        <strain evidence="6 7">DSM 105481</strain>
    </source>
</reference>
<sequence>MDIRQLRYFIAIVEERKISAAAERLHISQPPLSQHLKTMEDELGTKLVERNSRFLEVTEAGKSLYKYALQMTQLMEEARMEVKDVGKGVSGRLTIGINTFSVVGLPELLHQFHKNHPKITYKIHQNESSHLCQLVRDRIVELAIIRLPLELDDFSAIHLHAEPFFFITSKKNEPFNHQVMLADIQNHPLILPSTEGLGVHYMILEAFSKAQLHPNIIAECSDISLLLDLVACNFGDAIVPETVIKQYKNYNIQAFKIKDTELSASTGLIWLKNHYLSKTAQNFTNLLTEYLQQNTDLQC</sequence>
<evidence type="ECO:0000259" key="5">
    <source>
        <dbReference type="PROSITE" id="PS50931"/>
    </source>
</evidence>
<dbReference type="GO" id="GO:0003677">
    <property type="term" value="F:DNA binding"/>
    <property type="evidence" value="ECO:0007669"/>
    <property type="project" value="UniProtKB-KW"/>
</dbReference>
<keyword evidence="7" id="KW-1185">Reference proteome</keyword>
<evidence type="ECO:0000256" key="3">
    <source>
        <dbReference type="ARBA" id="ARBA00023125"/>
    </source>
</evidence>
<dbReference type="Proteomes" id="UP000626697">
    <property type="component" value="Unassembled WGS sequence"/>
</dbReference>
<dbReference type="PROSITE" id="PS50931">
    <property type="entry name" value="HTH_LYSR"/>
    <property type="match status" value="1"/>
</dbReference>
<dbReference type="InterPro" id="IPR005119">
    <property type="entry name" value="LysR_subst-bd"/>
</dbReference>
<dbReference type="InterPro" id="IPR050950">
    <property type="entry name" value="HTH-type_LysR_regulators"/>
</dbReference>
<proteinExistence type="inferred from homology"/>
<accession>A0ABR6CVD9</accession>
<comment type="caution">
    <text evidence="6">The sequence shown here is derived from an EMBL/GenBank/DDBJ whole genome shotgun (WGS) entry which is preliminary data.</text>
</comment>
<keyword evidence="3 6" id="KW-0238">DNA-binding</keyword>
<dbReference type="InterPro" id="IPR000847">
    <property type="entry name" value="LysR_HTH_N"/>
</dbReference>
<dbReference type="SUPFAM" id="SSF46785">
    <property type="entry name" value="Winged helix' DNA-binding domain"/>
    <property type="match status" value="1"/>
</dbReference>
<dbReference type="PANTHER" id="PTHR30419">
    <property type="entry name" value="HTH-TYPE TRANSCRIPTIONAL REGULATOR YBHD"/>
    <property type="match status" value="1"/>
</dbReference>
<protein>
    <submittedName>
        <fullName evidence="6">DNA-binding transcriptional LysR family regulator</fullName>
    </submittedName>
</protein>
<evidence type="ECO:0000256" key="4">
    <source>
        <dbReference type="ARBA" id="ARBA00023163"/>
    </source>
</evidence>
<evidence type="ECO:0000256" key="1">
    <source>
        <dbReference type="ARBA" id="ARBA00009437"/>
    </source>
</evidence>
<dbReference type="Gene3D" id="1.10.10.10">
    <property type="entry name" value="Winged helix-like DNA-binding domain superfamily/Winged helix DNA-binding domain"/>
    <property type="match status" value="1"/>
</dbReference>
<organism evidence="6 7">
    <name type="scientific">Peribacillus huizhouensis</name>
    <dbReference type="NCBI Taxonomy" id="1501239"/>
    <lineage>
        <taxon>Bacteria</taxon>
        <taxon>Bacillati</taxon>
        <taxon>Bacillota</taxon>
        <taxon>Bacilli</taxon>
        <taxon>Bacillales</taxon>
        <taxon>Bacillaceae</taxon>
        <taxon>Peribacillus</taxon>
    </lineage>
</organism>
<feature type="domain" description="HTH lysR-type" evidence="5">
    <location>
        <begin position="1"/>
        <end position="58"/>
    </location>
</feature>
<dbReference type="Pfam" id="PF00126">
    <property type="entry name" value="HTH_1"/>
    <property type="match status" value="1"/>
</dbReference>
<keyword evidence="4" id="KW-0804">Transcription</keyword>
<dbReference type="InterPro" id="IPR036388">
    <property type="entry name" value="WH-like_DNA-bd_sf"/>
</dbReference>
<comment type="similarity">
    <text evidence="1">Belongs to the LysR transcriptional regulatory family.</text>
</comment>
<keyword evidence="2" id="KW-0805">Transcription regulation</keyword>
<gene>
    <name evidence="6" type="ORF">HNP81_004247</name>
</gene>
<dbReference type="PRINTS" id="PR00039">
    <property type="entry name" value="HTHLYSR"/>
</dbReference>
<dbReference type="InterPro" id="IPR036390">
    <property type="entry name" value="WH_DNA-bd_sf"/>
</dbReference>
<name>A0ABR6CVD9_9BACI</name>
<dbReference type="Pfam" id="PF03466">
    <property type="entry name" value="LysR_substrate"/>
    <property type="match status" value="1"/>
</dbReference>
<evidence type="ECO:0000313" key="6">
    <source>
        <dbReference type="EMBL" id="MBA9028925.1"/>
    </source>
</evidence>
<dbReference type="EMBL" id="JACJHX010000021">
    <property type="protein sequence ID" value="MBA9028925.1"/>
    <property type="molecule type" value="Genomic_DNA"/>
</dbReference>
<evidence type="ECO:0000256" key="2">
    <source>
        <dbReference type="ARBA" id="ARBA00023015"/>
    </source>
</evidence>